<keyword evidence="2" id="KW-0472">Membrane</keyword>
<name>A0A8J2JSY6_9HEXA</name>
<protein>
    <submittedName>
        <fullName evidence="3">Uncharacterized protein</fullName>
    </submittedName>
</protein>
<reference evidence="3" key="1">
    <citation type="submission" date="2021-06" db="EMBL/GenBank/DDBJ databases">
        <authorList>
            <person name="Hodson N. C."/>
            <person name="Mongue J. A."/>
            <person name="Jaron S. K."/>
        </authorList>
    </citation>
    <scope>NUCLEOTIDE SEQUENCE</scope>
</reference>
<evidence type="ECO:0000256" key="2">
    <source>
        <dbReference type="SAM" id="Phobius"/>
    </source>
</evidence>
<dbReference type="AlphaFoldDB" id="A0A8J2JSY6"/>
<feature type="transmembrane region" description="Helical" evidence="2">
    <location>
        <begin position="289"/>
        <end position="313"/>
    </location>
</feature>
<evidence type="ECO:0000313" key="4">
    <source>
        <dbReference type="Proteomes" id="UP000708208"/>
    </source>
</evidence>
<evidence type="ECO:0000313" key="3">
    <source>
        <dbReference type="EMBL" id="CAG7723188.1"/>
    </source>
</evidence>
<proteinExistence type="predicted"/>
<keyword evidence="2" id="KW-0812">Transmembrane</keyword>
<keyword evidence="2" id="KW-1133">Transmembrane helix</keyword>
<comment type="caution">
    <text evidence="3">The sequence shown here is derived from an EMBL/GenBank/DDBJ whole genome shotgun (WGS) entry which is preliminary data.</text>
</comment>
<dbReference type="EMBL" id="CAJVCH010096319">
    <property type="protein sequence ID" value="CAG7723188.1"/>
    <property type="molecule type" value="Genomic_DNA"/>
</dbReference>
<accession>A0A8J2JSY6</accession>
<organism evidence="3 4">
    <name type="scientific">Allacma fusca</name>
    <dbReference type="NCBI Taxonomy" id="39272"/>
    <lineage>
        <taxon>Eukaryota</taxon>
        <taxon>Metazoa</taxon>
        <taxon>Ecdysozoa</taxon>
        <taxon>Arthropoda</taxon>
        <taxon>Hexapoda</taxon>
        <taxon>Collembola</taxon>
        <taxon>Symphypleona</taxon>
        <taxon>Sminthuridae</taxon>
        <taxon>Allacma</taxon>
    </lineage>
</organism>
<sequence length="314" mass="34038">MEKQNQPGGFSVPEVPPAYFPPVVSQPGGMTNSENYPMSYNQPFGMPGVHPGQTGPSAPAQYQNQAMYPGQYVQPVFAQFVPESPNLMHAILAREDKVSFHSNQRIATGVVSSFIVQIRGNQNQLLMSALLTTVAVPTAIATNGYGNSRVLTEPRSTITFNDPTGRNLMTCKQFQNELHVIHEDQFLGIIRGGVAGCACVGSSIHAENSNGELYFETENKGSEYHFVRNGIKIATARRGVTSGDDFGVEFLGAVDAQAKAMIVAVSYNLYVLHFAETTCGCSGTLTCRIIMLMIPLIVFITFGIIMAIIFTTVI</sequence>
<feature type="region of interest" description="Disordered" evidence="1">
    <location>
        <begin position="23"/>
        <end position="62"/>
    </location>
</feature>
<dbReference type="Proteomes" id="UP000708208">
    <property type="component" value="Unassembled WGS sequence"/>
</dbReference>
<feature type="compositionally biased region" description="Polar residues" evidence="1">
    <location>
        <begin position="28"/>
        <end position="42"/>
    </location>
</feature>
<keyword evidence="4" id="KW-1185">Reference proteome</keyword>
<evidence type="ECO:0000256" key="1">
    <source>
        <dbReference type="SAM" id="MobiDB-lite"/>
    </source>
</evidence>
<gene>
    <name evidence="3" type="ORF">AFUS01_LOCUS12289</name>
</gene>